<dbReference type="SUPFAM" id="SSF55486">
    <property type="entry name" value="Metalloproteases ('zincins'), catalytic domain"/>
    <property type="match status" value="1"/>
</dbReference>
<dbReference type="InterPro" id="IPR038555">
    <property type="entry name" value="Zincin_1_sf"/>
</dbReference>
<dbReference type="GO" id="GO:0006508">
    <property type="term" value="P:proteolysis"/>
    <property type="evidence" value="ECO:0007669"/>
    <property type="project" value="UniProtKB-KW"/>
</dbReference>
<accession>A0A1G6HBI7</accession>
<keyword evidence="1" id="KW-0482">Metalloprotease</keyword>
<proteinExistence type="predicted"/>
<dbReference type="Pfam" id="PF06262">
    <property type="entry name" value="Zincin_1"/>
    <property type="match status" value="1"/>
</dbReference>
<dbReference type="EMBL" id="FMYF01000008">
    <property type="protein sequence ID" value="SDB91677.1"/>
    <property type="molecule type" value="Genomic_DNA"/>
</dbReference>
<protein>
    <submittedName>
        <fullName evidence="1">Predicted Zn-dependent protease, minimal metalloprotease (MMP)-like domain</fullName>
    </submittedName>
</protein>
<keyword evidence="1" id="KW-0645">Protease</keyword>
<dbReference type="STRING" id="1577474.GA0111570_10899"/>
<dbReference type="AlphaFoldDB" id="A0A1G6HBI7"/>
<gene>
    <name evidence="1" type="ORF">GA0111570_10899</name>
</gene>
<name>A0A1G6HBI7_9ACTN</name>
<dbReference type="CDD" id="cd12952">
    <property type="entry name" value="MMP_ACEL2062"/>
    <property type="match status" value="1"/>
</dbReference>
<keyword evidence="1" id="KW-0378">Hydrolase</keyword>
<keyword evidence="2" id="KW-1185">Reference proteome</keyword>
<evidence type="ECO:0000313" key="2">
    <source>
        <dbReference type="Proteomes" id="UP000199086"/>
    </source>
</evidence>
<dbReference type="InterPro" id="IPR010428">
    <property type="entry name" value="Zincin_1"/>
</dbReference>
<sequence length="116" mass="13159">MLEISPEEFEAYVDAAIETVPDALLDLVENCILVIEDAPPAGFPPLLGYYEGIALDRRGHDYSGVLPDRIVIFREPLLRFCATREELQEQVRITVVHEIAHFFGIDDRRLDELGYG</sequence>
<evidence type="ECO:0000313" key="1">
    <source>
        <dbReference type="EMBL" id="SDB91677.1"/>
    </source>
</evidence>
<reference evidence="1 2" key="1">
    <citation type="submission" date="2016-06" db="EMBL/GenBank/DDBJ databases">
        <authorList>
            <person name="Olsen C.W."/>
            <person name="Carey S."/>
            <person name="Hinshaw L."/>
            <person name="Karasin A.I."/>
        </authorList>
    </citation>
    <scope>NUCLEOTIDE SEQUENCE [LARGE SCALE GENOMIC DNA]</scope>
    <source>
        <strain evidence="1 2">LZ-22</strain>
    </source>
</reference>
<dbReference type="Gene3D" id="3.30.2010.20">
    <property type="match status" value="1"/>
</dbReference>
<dbReference type="GO" id="GO:0008237">
    <property type="term" value="F:metallopeptidase activity"/>
    <property type="evidence" value="ECO:0007669"/>
    <property type="project" value="UniProtKB-KW"/>
</dbReference>
<dbReference type="Proteomes" id="UP000199086">
    <property type="component" value="Unassembled WGS sequence"/>
</dbReference>
<dbReference type="RefSeq" id="WP_217634149.1">
    <property type="nucleotide sequence ID" value="NZ_FMYF01000008.1"/>
</dbReference>
<organism evidence="1 2">
    <name type="scientific">Raineyella antarctica</name>
    <dbReference type="NCBI Taxonomy" id="1577474"/>
    <lineage>
        <taxon>Bacteria</taxon>
        <taxon>Bacillati</taxon>
        <taxon>Actinomycetota</taxon>
        <taxon>Actinomycetes</taxon>
        <taxon>Propionibacteriales</taxon>
        <taxon>Propionibacteriaceae</taxon>
        <taxon>Raineyella</taxon>
    </lineage>
</organism>